<feature type="compositionally biased region" description="Polar residues" evidence="1">
    <location>
        <begin position="356"/>
        <end position="376"/>
    </location>
</feature>
<feature type="region of interest" description="Disordered" evidence="1">
    <location>
        <begin position="605"/>
        <end position="630"/>
    </location>
</feature>
<protein>
    <submittedName>
        <fullName evidence="2">Uncharacterized protein</fullName>
    </submittedName>
</protein>
<feature type="compositionally biased region" description="Basic and acidic residues" evidence="1">
    <location>
        <begin position="337"/>
        <end position="350"/>
    </location>
</feature>
<dbReference type="OrthoDB" id="3544828at2759"/>
<feature type="region of interest" description="Disordered" evidence="1">
    <location>
        <begin position="327"/>
        <end position="387"/>
    </location>
</feature>
<feature type="region of interest" description="Disordered" evidence="1">
    <location>
        <begin position="642"/>
        <end position="661"/>
    </location>
</feature>
<feature type="compositionally biased region" description="Polar residues" evidence="1">
    <location>
        <begin position="327"/>
        <end position="336"/>
    </location>
</feature>
<feature type="region of interest" description="Disordered" evidence="1">
    <location>
        <begin position="407"/>
        <end position="431"/>
    </location>
</feature>
<dbReference type="VEuPathDB" id="FungiDB:sscle_06g053660"/>
<evidence type="ECO:0000313" key="2">
    <source>
        <dbReference type="EMBL" id="APA10596.1"/>
    </source>
</evidence>
<gene>
    <name evidence="2" type="ORF">sscle_06g053660</name>
</gene>
<accession>A0A1D9Q6S8</accession>
<feature type="region of interest" description="Disordered" evidence="1">
    <location>
        <begin position="462"/>
        <end position="498"/>
    </location>
</feature>
<proteinExistence type="predicted"/>
<feature type="compositionally biased region" description="Polar residues" evidence="1">
    <location>
        <begin position="418"/>
        <end position="431"/>
    </location>
</feature>
<sequence>MAFSQSIQDPLGVTAGFVNLTSTARLGLLQNRPSATSISTSRTSNLLTLPAIITTRTSTFSPIQTLVTSFLYKGPSDSTAATAITRPASSISEPSTNVHSHFPEFGNLAVTPYQLMYIVAACVCFVILMSFCCCTDDIGRYMKSNRNNTGATVQAAPVWPGTLRFMDGANDTGRSDRASRSYSAVSSSPLRLSMLQPVVGSDSPSSSTKPPNPFTKITIKTCEEGHDSIIIDEIELQHLPLKPSHCDFSNTNPAFTHEYVTANPQASVRSGKVSLRGGSGTGDDFIRTGAITSFKQTEERWKPTWSATKSLFGSRRRESEVVAEQTIVHSMSNHPTTSDRVDPTSHNNDRTHHKSSTTASKRGARQTKTSGTTFSFPLSDGSDSEIPRFPTINRIKQKLKPLVHSVSKQSLRRRFSSAHHSGSQSTEGAASDQFAYSNTVKKALRRARSSASIPFGLFKLPEPAINDPNPSDAGPISMMSNNSPSDDSDTASENTMRARSPVSTLLGVRIDRRSGSSFGYKSKSVRQVILPLGSMECVLDEADLADAKALEFSNSISCESESEGEGEGEGEKEKEIKLMCLKRALASNCFRVEDKEEDEVHITDPKHDETKDSSYVTCRSKNSSGEENTDEVIKIEQENSDVPRPSYINSTRSGHVNRPRPHKEGQTAMMNHFHARGTRGGTDSTDGSGNLISENRERLKGRLALLMIRGVTSGRGGVGASRGGKVELVPMNLGGDD</sequence>
<evidence type="ECO:0000313" key="3">
    <source>
        <dbReference type="Proteomes" id="UP000177798"/>
    </source>
</evidence>
<feature type="compositionally biased region" description="Polar residues" evidence="1">
    <location>
        <begin position="613"/>
        <end position="626"/>
    </location>
</feature>
<dbReference type="AlphaFoldDB" id="A0A1D9Q6S8"/>
<evidence type="ECO:0000256" key="1">
    <source>
        <dbReference type="SAM" id="MobiDB-lite"/>
    </source>
</evidence>
<name>A0A1D9Q6S8_SCLS1</name>
<dbReference type="EMBL" id="CP017819">
    <property type="protein sequence ID" value="APA10596.1"/>
    <property type="molecule type" value="Genomic_DNA"/>
</dbReference>
<reference evidence="3" key="1">
    <citation type="journal article" date="2017" name="Genome Biol. Evol.">
        <title>The complete genome sequence of the phytopathogenic fungus Sclerotinia sclerotiorum reveals insights into the genome architecture of broad host range pathogens.</title>
        <authorList>
            <person name="Derbyshire M."/>
            <person name="Denton-Giles M."/>
            <person name="Hegedus D."/>
            <person name="Seifbarghy S."/>
            <person name="Rollins J."/>
            <person name="van Kan J."/>
            <person name="Seidl M.F."/>
            <person name="Faino L."/>
            <person name="Mbengue M."/>
            <person name="Navaud O."/>
            <person name="Raffaele S."/>
            <person name="Hammond-Kosack K."/>
            <person name="Heard S."/>
            <person name="Oliver R."/>
        </authorList>
    </citation>
    <scope>NUCLEOTIDE SEQUENCE [LARGE SCALE GENOMIC DNA]</scope>
    <source>
        <strain evidence="3">ATCC 18683 / 1980 / Ss-1</strain>
    </source>
</reference>
<organism evidence="2 3">
    <name type="scientific">Sclerotinia sclerotiorum (strain ATCC 18683 / 1980 / Ss-1)</name>
    <name type="common">White mold</name>
    <name type="synonym">Whetzelinia sclerotiorum</name>
    <dbReference type="NCBI Taxonomy" id="665079"/>
    <lineage>
        <taxon>Eukaryota</taxon>
        <taxon>Fungi</taxon>
        <taxon>Dikarya</taxon>
        <taxon>Ascomycota</taxon>
        <taxon>Pezizomycotina</taxon>
        <taxon>Leotiomycetes</taxon>
        <taxon>Helotiales</taxon>
        <taxon>Sclerotiniaceae</taxon>
        <taxon>Sclerotinia</taxon>
    </lineage>
</organism>
<dbReference type="Proteomes" id="UP000177798">
    <property type="component" value="Chromosome 6"/>
</dbReference>